<dbReference type="STRING" id="133381.A0A2T9Z832"/>
<evidence type="ECO:0000256" key="1">
    <source>
        <dbReference type="ARBA" id="ARBA00001917"/>
    </source>
</evidence>
<dbReference type="InterPro" id="IPR013785">
    <property type="entry name" value="Aldolase_TIM"/>
</dbReference>
<keyword evidence="9" id="KW-1185">Reference proteome</keyword>
<dbReference type="SUPFAM" id="SSF51395">
    <property type="entry name" value="FMN-linked oxidoreductases"/>
    <property type="match status" value="1"/>
</dbReference>
<dbReference type="GO" id="GO:0050661">
    <property type="term" value="F:NADP binding"/>
    <property type="evidence" value="ECO:0007669"/>
    <property type="project" value="InterPro"/>
</dbReference>
<dbReference type="PANTHER" id="PTHR43303:SF4">
    <property type="entry name" value="NADPH DEHYDROGENASE C23G7.10C-RELATED"/>
    <property type="match status" value="1"/>
</dbReference>
<dbReference type="InterPro" id="IPR044152">
    <property type="entry name" value="YqjM-like"/>
</dbReference>
<dbReference type="PANTHER" id="PTHR43303">
    <property type="entry name" value="NADPH DEHYDROGENASE C23G7.10C-RELATED"/>
    <property type="match status" value="1"/>
</dbReference>
<proteinExistence type="predicted"/>
<keyword evidence="3" id="KW-0288">FMN</keyword>
<protein>
    <recommendedName>
        <fullName evidence="6">NADH:flavin oxidoreductase/NADH oxidase N-terminal domain-containing protein</fullName>
    </recommendedName>
</protein>
<evidence type="ECO:0000313" key="9">
    <source>
        <dbReference type="Proteomes" id="UP000245609"/>
    </source>
</evidence>
<dbReference type="EMBL" id="MBFS01001666">
    <property type="protein sequence ID" value="PVV00758.1"/>
    <property type="molecule type" value="Genomic_DNA"/>
</dbReference>
<evidence type="ECO:0000256" key="2">
    <source>
        <dbReference type="ARBA" id="ARBA00022630"/>
    </source>
</evidence>
<evidence type="ECO:0000256" key="3">
    <source>
        <dbReference type="ARBA" id="ARBA00022643"/>
    </source>
</evidence>
<dbReference type="Gene3D" id="3.20.20.70">
    <property type="entry name" value="Aldolase class I"/>
    <property type="match status" value="1"/>
</dbReference>
<evidence type="ECO:0000256" key="4">
    <source>
        <dbReference type="ARBA" id="ARBA00022857"/>
    </source>
</evidence>
<evidence type="ECO:0000313" key="8">
    <source>
        <dbReference type="EMBL" id="PVV00758.1"/>
    </source>
</evidence>
<comment type="cofactor">
    <cofactor evidence="1">
        <name>FMN</name>
        <dbReference type="ChEBI" id="CHEBI:58210"/>
    </cofactor>
</comment>
<sequence>MQIIESLGQQYQENPKDFYINQQIPPGSALGILDENGKTIPLTEAKKPLPISFTKFTQKSVTFNNRLVVSPMCTYTCQNGILNDWHIAHYGGFALQAPGAVIVEATAVQDHGRISVFCSGLWSDEHIEPHARVARLIKNQGVVAGIQLNHAGRKSSTAPPWIGTQYIVSDSLGGWKDKVRGPSPIPFSEEHAVPSEMTKEQIEETIQAFADAAARADKAGYDFIELHGAHGYLISQFLSSSSNQRTDEYGGSFENRCRFFFEIVKRIQSVWPVNKPIWARISCTEWVEGGWDLNDSIRLSKCLKDMGIDLIDCSSGGMNSKQVIHARPLFQTPFAEAIRKEVKIPTAAVGIITTSAQVEELLSTQKCDFVLLARQFLREPSFTKRAAFELGVDMRWPLQDERAKRNV</sequence>
<keyword evidence="2" id="KW-0285">Flavoprotein</keyword>
<reference evidence="8 9" key="1">
    <citation type="journal article" date="2018" name="MBio">
        <title>Comparative Genomics Reveals the Core Gene Toolbox for the Fungus-Insect Symbiosis.</title>
        <authorList>
            <person name="Wang Y."/>
            <person name="Stata M."/>
            <person name="Wang W."/>
            <person name="Stajich J.E."/>
            <person name="White M.M."/>
            <person name="Moncalvo J.M."/>
        </authorList>
    </citation>
    <scope>NUCLEOTIDE SEQUENCE [LARGE SCALE GENOMIC DNA]</scope>
    <source>
        <strain evidence="8 9">SC-DP-2</strain>
    </source>
</reference>
<organism evidence="8 9">
    <name type="scientific">Smittium megazygosporum</name>
    <dbReference type="NCBI Taxonomy" id="133381"/>
    <lineage>
        <taxon>Eukaryota</taxon>
        <taxon>Fungi</taxon>
        <taxon>Fungi incertae sedis</taxon>
        <taxon>Zoopagomycota</taxon>
        <taxon>Kickxellomycotina</taxon>
        <taxon>Harpellomycetes</taxon>
        <taxon>Harpellales</taxon>
        <taxon>Legeriomycetaceae</taxon>
        <taxon>Smittium</taxon>
    </lineage>
</organism>
<name>A0A2T9Z832_9FUNG</name>
<comment type="caution">
    <text evidence="8">The sequence shown here is derived from an EMBL/GenBank/DDBJ whole genome shotgun (WGS) entry which is preliminary data.</text>
</comment>
<feature type="domain" description="NADH:flavin oxidoreductase/NADH oxidase N-terminal" evidence="6">
    <location>
        <begin position="53"/>
        <end position="387"/>
    </location>
</feature>
<keyword evidence="5" id="KW-0560">Oxidoreductase</keyword>
<evidence type="ECO:0000256" key="5">
    <source>
        <dbReference type="ARBA" id="ARBA00023002"/>
    </source>
</evidence>
<dbReference type="GO" id="GO:0003959">
    <property type="term" value="F:NADPH dehydrogenase activity"/>
    <property type="evidence" value="ECO:0007669"/>
    <property type="project" value="InterPro"/>
</dbReference>
<dbReference type="CDD" id="cd02932">
    <property type="entry name" value="OYE_YqiM_FMN"/>
    <property type="match status" value="1"/>
</dbReference>
<evidence type="ECO:0000259" key="6">
    <source>
        <dbReference type="Pfam" id="PF00724"/>
    </source>
</evidence>
<dbReference type="OrthoDB" id="72788at2759"/>
<keyword evidence="4" id="KW-0521">NADP</keyword>
<dbReference type="EMBL" id="MBFS01001741">
    <property type="protein sequence ID" value="PVV00674.1"/>
    <property type="molecule type" value="Genomic_DNA"/>
</dbReference>
<dbReference type="Pfam" id="PF00724">
    <property type="entry name" value="Oxidored_FMN"/>
    <property type="match status" value="1"/>
</dbReference>
<accession>A0A2T9Z832</accession>
<gene>
    <name evidence="8" type="ORF">BB560_004851</name>
    <name evidence="7" type="ORF">BB560_004933</name>
</gene>
<dbReference type="AlphaFoldDB" id="A0A2T9Z832"/>
<dbReference type="GO" id="GO:0010181">
    <property type="term" value="F:FMN binding"/>
    <property type="evidence" value="ECO:0007669"/>
    <property type="project" value="InterPro"/>
</dbReference>
<evidence type="ECO:0000313" key="7">
    <source>
        <dbReference type="EMBL" id="PVV00674.1"/>
    </source>
</evidence>
<dbReference type="Proteomes" id="UP000245609">
    <property type="component" value="Unassembled WGS sequence"/>
</dbReference>
<dbReference type="InterPro" id="IPR001155">
    <property type="entry name" value="OxRdtase_FMN_N"/>
</dbReference>